<dbReference type="InterPro" id="IPR050819">
    <property type="entry name" value="Tripeptidyl-peptidase_I"/>
</dbReference>
<keyword evidence="2" id="KW-0732">Signal</keyword>
<evidence type="ECO:0000313" key="4">
    <source>
        <dbReference type="EMBL" id="GCE08076.1"/>
    </source>
</evidence>
<dbReference type="InterPro" id="IPR030400">
    <property type="entry name" value="Sedolisin_dom"/>
</dbReference>
<dbReference type="PROSITE" id="PS51695">
    <property type="entry name" value="SEDOLISIN"/>
    <property type="match status" value="1"/>
</dbReference>
<dbReference type="GO" id="GO:0006508">
    <property type="term" value="P:proteolysis"/>
    <property type="evidence" value="ECO:0007669"/>
    <property type="project" value="InterPro"/>
</dbReference>
<evidence type="ECO:0000313" key="5">
    <source>
        <dbReference type="Proteomes" id="UP000287224"/>
    </source>
</evidence>
<sequence length="391" mass="39683">MRKFLLSFYLMAALLLTMAATTTSAFAQASNVRSFTSHHVCGAVAAGNVHCNAVQIDSKGGKTTPNASPSGLNPTDLQSAYKLPSSTAGSGQTVAIVDAYNDPNAESDLAVYRSQFGLPACTTANGCFRKVDQNGGTKYPRGNSGWAEEISLDLDMVSAICPNCHILLVEASSSSFTNLGTGVNTAVNLGANTISNSYGGNESSSETSYASYYNHPGHVITASSGDNGYGVESPAAYNTVVAVGGTSLSKSSNTRGWSETAWNGAGSGCSAYITKPSWQKDSGCSRRTVADVSAVADPNTGVSVYDTYGQGSGWMVFGGTSVASPIIASVYALAGNASSVNAAQSLYSNTGSLFDVTSGSNGSCGGSYLCTAGSGYDGPTGLGTPNGTGAF</sequence>
<dbReference type="SUPFAM" id="SSF52743">
    <property type="entry name" value="Subtilisin-like"/>
    <property type="match status" value="1"/>
</dbReference>
<dbReference type="Proteomes" id="UP000287224">
    <property type="component" value="Unassembled WGS sequence"/>
</dbReference>
<dbReference type="EMBL" id="BIFQ01000002">
    <property type="protein sequence ID" value="GCE08076.1"/>
    <property type="molecule type" value="Genomic_DNA"/>
</dbReference>
<comment type="caution">
    <text evidence="1">Lacks conserved residue(s) required for the propagation of feature annotation.</text>
</comment>
<organism evidence="4 5">
    <name type="scientific">Dictyobacter aurantiacus</name>
    <dbReference type="NCBI Taxonomy" id="1936993"/>
    <lineage>
        <taxon>Bacteria</taxon>
        <taxon>Bacillati</taxon>
        <taxon>Chloroflexota</taxon>
        <taxon>Ktedonobacteria</taxon>
        <taxon>Ktedonobacterales</taxon>
        <taxon>Dictyobacteraceae</taxon>
        <taxon>Dictyobacter</taxon>
    </lineage>
</organism>
<evidence type="ECO:0000256" key="1">
    <source>
        <dbReference type="PROSITE-ProRule" id="PRU01240"/>
    </source>
</evidence>
<dbReference type="PANTHER" id="PTHR14218">
    <property type="entry name" value="PROTEASE S8 TRIPEPTIDYL PEPTIDASE I CLN2"/>
    <property type="match status" value="1"/>
</dbReference>
<comment type="caution">
    <text evidence="4">The sequence shown here is derived from an EMBL/GenBank/DDBJ whole genome shotgun (WGS) entry which is preliminary data.</text>
</comment>
<dbReference type="PROSITE" id="PS51892">
    <property type="entry name" value="SUBTILASE"/>
    <property type="match status" value="1"/>
</dbReference>
<dbReference type="AlphaFoldDB" id="A0A401ZMT6"/>
<protein>
    <submittedName>
        <fullName evidence="4">Peptidase S8</fullName>
    </submittedName>
</protein>
<reference evidence="5" key="1">
    <citation type="submission" date="2018-12" db="EMBL/GenBank/DDBJ databases">
        <title>Tengunoibacter tsumagoiensis gen. nov., sp. nov., Dictyobacter kobayashii sp. nov., D. alpinus sp. nov., and D. joshuensis sp. nov. and description of Dictyobacteraceae fam. nov. within the order Ktedonobacterales isolated from Tengu-no-mugimeshi.</title>
        <authorList>
            <person name="Wang C.M."/>
            <person name="Zheng Y."/>
            <person name="Sakai Y."/>
            <person name="Toyoda A."/>
            <person name="Minakuchi Y."/>
            <person name="Abe K."/>
            <person name="Yokota A."/>
            <person name="Yabe S."/>
        </authorList>
    </citation>
    <scope>NUCLEOTIDE SEQUENCE [LARGE SCALE GENOMIC DNA]</scope>
    <source>
        <strain evidence="5">S-27</strain>
    </source>
</reference>
<feature type="chain" id="PRO_5019452000" evidence="2">
    <location>
        <begin position="28"/>
        <end position="391"/>
    </location>
</feature>
<proteinExistence type="inferred from homology"/>
<comment type="similarity">
    <text evidence="1">Belongs to the peptidase S8 family.</text>
</comment>
<evidence type="ECO:0000259" key="3">
    <source>
        <dbReference type="PROSITE" id="PS51695"/>
    </source>
</evidence>
<dbReference type="CDD" id="cd04056">
    <property type="entry name" value="Peptidases_S53"/>
    <property type="match status" value="1"/>
</dbReference>
<dbReference type="PANTHER" id="PTHR14218:SF15">
    <property type="entry name" value="TRIPEPTIDYL-PEPTIDASE 1"/>
    <property type="match status" value="1"/>
</dbReference>
<dbReference type="GO" id="GO:0008240">
    <property type="term" value="F:tripeptidyl-peptidase activity"/>
    <property type="evidence" value="ECO:0007669"/>
    <property type="project" value="TreeGrafter"/>
</dbReference>
<accession>A0A401ZMT6</accession>
<gene>
    <name evidence="4" type="ORF">KDAU_54050</name>
</gene>
<dbReference type="Gene3D" id="3.40.50.200">
    <property type="entry name" value="Peptidase S8/S53 domain"/>
    <property type="match status" value="1"/>
</dbReference>
<dbReference type="InterPro" id="IPR036852">
    <property type="entry name" value="Peptidase_S8/S53_dom_sf"/>
</dbReference>
<feature type="domain" description="Peptidase S53" evidence="3">
    <location>
        <begin position="71"/>
        <end position="391"/>
    </location>
</feature>
<dbReference type="GO" id="GO:0004252">
    <property type="term" value="F:serine-type endopeptidase activity"/>
    <property type="evidence" value="ECO:0007669"/>
    <property type="project" value="InterPro"/>
</dbReference>
<name>A0A401ZMT6_9CHLR</name>
<keyword evidence="5" id="KW-1185">Reference proteome</keyword>
<evidence type="ECO:0000256" key="2">
    <source>
        <dbReference type="SAM" id="SignalP"/>
    </source>
</evidence>
<feature type="signal peptide" evidence="2">
    <location>
        <begin position="1"/>
        <end position="27"/>
    </location>
</feature>